<keyword evidence="6" id="KW-0472">Membrane</keyword>
<evidence type="ECO:0000256" key="1">
    <source>
        <dbReference type="ARBA" id="ARBA00004728"/>
    </source>
</evidence>
<dbReference type="PANTHER" id="PTHR10434:SF11">
    <property type="entry name" value="1-ACYL-SN-GLYCEROL-3-PHOSPHATE ACYLTRANSFERASE"/>
    <property type="match status" value="1"/>
</dbReference>
<reference evidence="8 9" key="1">
    <citation type="journal article" date="2021" name="BMC Biol.">
        <title>Horizontally acquired antibacterial genes associated with adaptive radiation of ladybird beetles.</title>
        <authorList>
            <person name="Li H.S."/>
            <person name="Tang X.F."/>
            <person name="Huang Y.H."/>
            <person name="Xu Z.Y."/>
            <person name="Chen M.L."/>
            <person name="Du X.Y."/>
            <person name="Qiu B.Y."/>
            <person name="Chen P.T."/>
            <person name="Zhang W."/>
            <person name="Slipinski A."/>
            <person name="Escalona H.E."/>
            <person name="Waterhouse R.M."/>
            <person name="Zwick A."/>
            <person name="Pang H."/>
        </authorList>
    </citation>
    <scope>NUCLEOTIDE SEQUENCE [LARGE SCALE GENOMIC DNA]</scope>
    <source>
        <strain evidence="8">SYSU2018</strain>
    </source>
</reference>
<dbReference type="InterPro" id="IPR002123">
    <property type="entry name" value="Plipid/glycerol_acylTrfase"/>
</dbReference>
<dbReference type="CDD" id="cd07989">
    <property type="entry name" value="LPLAT_AGPAT-like"/>
    <property type="match status" value="1"/>
</dbReference>
<dbReference type="Pfam" id="PF01553">
    <property type="entry name" value="Acyltransferase"/>
    <property type="match status" value="1"/>
</dbReference>
<keyword evidence="5" id="KW-1208">Phospholipid metabolism</keyword>
<dbReference type="EMBL" id="JABFTP020000062">
    <property type="protein sequence ID" value="KAL3273467.1"/>
    <property type="molecule type" value="Genomic_DNA"/>
</dbReference>
<feature type="domain" description="Phospholipid/glycerol acyltransferase" evidence="7">
    <location>
        <begin position="90"/>
        <end position="207"/>
    </location>
</feature>
<evidence type="ECO:0000256" key="2">
    <source>
        <dbReference type="ARBA" id="ARBA00008655"/>
    </source>
</evidence>
<name>A0ABD2N4F2_9CUCU</name>
<keyword evidence="6" id="KW-1133">Transmembrane helix</keyword>
<comment type="catalytic activity">
    <reaction evidence="5">
        <text>a 1-acyl-sn-glycero-3-phosphate + an acyl-CoA = a 1,2-diacyl-sn-glycero-3-phosphate + CoA</text>
        <dbReference type="Rhea" id="RHEA:19709"/>
        <dbReference type="ChEBI" id="CHEBI:57287"/>
        <dbReference type="ChEBI" id="CHEBI:57970"/>
        <dbReference type="ChEBI" id="CHEBI:58342"/>
        <dbReference type="ChEBI" id="CHEBI:58608"/>
        <dbReference type="EC" id="2.3.1.51"/>
    </reaction>
</comment>
<keyword evidence="6" id="KW-0812">Transmembrane</keyword>
<dbReference type="SMART" id="SM00563">
    <property type="entry name" value="PlsC"/>
    <property type="match status" value="1"/>
</dbReference>
<dbReference type="GO" id="GO:0008654">
    <property type="term" value="P:phospholipid biosynthetic process"/>
    <property type="evidence" value="ECO:0007669"/>
    <property type="project" value="UniProtKB-KW"/>
</dbReference>
<dbReference type="AlphaFoldDB" id="A0ABD2N4F2"/>
<keyword evidence="5" id="KW-0594">Phospholipid biosynthesis</keyword>
<comment type="pathway">
    <text evidence="1">Phospholipid metabolism; CDP-diacylglycerol biosynthesis; CDP-diacylglycerol from sn-glycerol 3-phosphate: step 2/3.</text>
</comment>
<feature type="transmembrane region" description="Helical" evidence="6">
    <location>
        <begin position="30"/>
        <end position="50"/>
    </location>
</feature>
<dbReference type="EC" id="2.3.1.51" evidence="5"/>
<dbReference type="InterPro" id="IPR004552">
    <property type="entry name" value="AGP_acyltrans"/>
</dbReference>
<feature type="transmembrane region" description="Helical" evidence="6">
    <location>
        <begin position="123"/>
        <end position="141"/>
    </location>
</feature>
<dbReference type="NCBIfam" id="TIGR00530">
    <property type="entry name" value="AGP_acyltrn"/>
    <property type="match status" value="1"/>
</dbReference>
<evidence type="ECO:0000256" key="5">
    <source>
        <dbReference type="RuleBase" id="RU361267"/>
    </source>
</evidence>
<protein>
    <recommendedName>
        <fullName evidence="5">1-acyl-sn-glycerol-3-phosphate acyltransferase</fullName>
        <ecNumber evidence="5">2.3.1.51</ecNumber>
    </recommendedName>
</protein>
<dbReference type="GO" id="GO:0003841">
    <property type="term" value="F:1-acylglycerol-3-phosphate O-acyltransferase activity"/>
    <property type="evidence" value="ECO:0007669"/>
    <property type="project" value="UniProtKB-UniRule"/>
</dbReference>
<comment type="domain">
    <text evidence="5">The HXXXXD motif is essential for acyltransferase activity and may constitute the binding site for the phosphate moiety of the glycerol-3-phosphate.</text>
</comment>
<accession>A0ABD2N4F2</accession>
<dbReference type="SUPFAM" id="SSF69593">
    <property type="entry name" value="Glycerol-3-phosphate (1)-acyltransferase"/>
    <property type="match status" value="1"/>
</dbReference>
<keyword evidence="3 5" id="KW-0808">Transferase</keyword>
<gene>
    <name evidence="8" type="ORF">HHI36_014911</name>
</gene>
<keyword evidence="5" id="KW-0443">Lipid metabolism</keyword>
<evidence type="ECO:0000313" key="8">
    <source>
        <dbReference type="EMBL" id="KAL3273467.1"/>
    </source>
</evidence>
<evidence type="ECO:0000259" key="7">
    <source>
        <dbReference type="SMART" id="SM00563"/>
    </source>
</evidence>
<comment type="caution">
    <text evidence="8">The sequence shown here is derived from an EMBL/GenBank/DDBJ whole genome shotgun (WGS) entry which is preliminary data.</text>
</comment>
<keyword evidence="9" id="KW-1185">Reference proteome</keyword>
<proteinExistence type="inferred from homology"/>
<evidence type="ECO:0000256" key="4">
    <source>
        <dbReference type="ARBA" id="ARBA00023315"/>
    </source>
</evidence>
<keyword evidence="4 5" id="KW-0012">Acyltransferase</keyword>
<dbReference type="Proteomes" id="UP001516400">
    <property type="component" value="Unassembled WGS sequence"/>
</dbReference>
<evidence type="ECO:0000313" key="9">
    <source>
        <dbReference type="Proteomes" id="UP001516400"/>
    </source>
</evidence>
<keyword evidence="5" id="KW-0444">Lipid biosynthesis</keyword>
<evidence type="ECO:0000256" key="3">
    <source>
        <dbReference type="ARBA" id="ARBA00022679"/>
    </source>
</evidence>
<comment type="similarity">
    <text evidence="2 5">Belongs to the 1-acyl-sn-glycerol-3-phosphate acyltransferase family.</text>
</comment>
<evidence type="ECO:0000256" key="6">
    <source>
        <dbReference type="SAM" id="Phobius"/>
    </source>
</evidence>
<dbReference type="PANTHER" id="PTHR10434">
    <property type="entry name" value="1-ACYL-SN-GLYCEROL-3-PHOSPHATE ACYLTRANSFERASE"/>
    <property type="match status" value="1"/>
</dbReference>
<organism evidence="8 9">
    <name type="scientific">Cryptolaemus montrouzieri</name>
    <dbReference type="NCBI Taxonomy" id="559131"/>
    <lineage>
        <taxon>Eukaryota</taxon>
        <taxon>Metazoa</taxon>
        <taxon>Ecdysozoa</taxon>
        <taxon>Arthropoda</taxon>
        <taxon>Hexapoda</taxon>
        <taxon>Insecta</taxon>
        <taxon>Pterygota</taxon>
        <taxon>Neoptera</taxon>
        <taxon>Endopterygota</taxon>
        <taxon>Coleoptera</taxon>
        <taxon>Polyphaga</taxon>
        <taxon>Cucujiformia</taxon>
        <taxon>Coccinelloidea</taxon>
        <taxon>Coccinellidae</taxon>
        <taxon>Scymninae</taxon>
        <taxon>Scymnini</taxon>
        <taxon>Cryptolaemus</taxon>
    </lineage>
</organism>
<sequence length="265" mass="30105">MNYIYLFPILGIIISYCYSTSDKFKYYTKYIIYSFVCIVVSIIVLIVSIGRPRNVKNAMLSCILGQVASPLIGIEWEINGSENVPKDEACIIMANHQSALDILGMFHLWPYFRSATAVAKKELVYFVPFGPCLYASGLLLIPRSQSEKSKKILNDAVEVFKKENTHIWLFPEGTRRSDGQIHEFKKGGFHMALSAHLPILPVVYGAYDFINHKEKRFDSGKQVINILPPISTKGKSIEDLDALIKETRSKMIENYNEINNTKLNL</sequence>